<sequence length="171" mass="19320">MPHSVAECVDFVYEPLESTQFRVLKIHPGAKGAPLEADLVHASLTDAPQYQALSYTWGSLEPPFYMSCNGVEMRVTKSLNDALCNARKEDETLTIWADAACINQRNDVEKSVQVALMREIYSKANSLFIRVGQPEDPDDETLVSDTFDRLESRFLRISDAGAWHIQDRIRL</sequence>
<proteinExistence type="predicted"/>
<comment type="caution">
    <text evidence="2">The sequence shown here is derived from an EMBL/GenBank/DDBJ whole genome shotgun (WGS) entry which is preliminary data.</text>
</comment>
<evidence type="ECO:0000313" key="2">
    <source>
        <dbReference type="EMBL" id="KAK8178169.1"/>
    </source>
</evidence>
<protein>
    <submittedName>
        <fullName evidence="2">Heterokaryon incompatibility protein-domain-containing protein</fullName>
    </submittedName>
</protein>
<gene>
    <name evidence="2" type="ORF">IWX90DRAFT_377026</name>
</gene>
<dbReference type="InterPro" id="IPR052895">
    <property type="entry name" value="HetReg/Transcr_Mod"/>
</dbReference>
<dbReference type="Pfam" id="PF06985">
    <property type="entry name" value="HET"/>
    <property type="match status" value="1"/>
</dbReference>
<accession>A0ABR1Y928</accession>
<evidence type="ECO:0000259" key="1">
    <source>
        <dbReference type="Pfam" id="PF06985"/>
    </source>
</evidence>
<reference evidence="2 3" key="1">
    <citation type="journal article" date="2022" name="G3 (Bethesda)">
        <title>Enemy or ally: a genomic approach to elucidate the lifestyle of Phyllosticta citrichinaensis.</title>
        <authorList>
            <person name="Buijs V.A."/>
            <person name="Groenewald J.Z."/>
            <person name="Haridas S."/>
            <person name="LaButti K.M."/>
            <person name="Lipzen A."/>
            <person name="Martin F.M."/>
            <person name="Barry K."/>
            <person name="Grigoriev I.V."/>
            <person name="Crous P.W."/>
            <person name="Seidl M.F."/>
        </authorList>
    </citation>
    <scope>NUCLEOTIDE SEQUENCE [LARGE SCALE GENOMIC DNA]</scope>
    <source>
        <strain evidence="2 3">CBS 129764</strain>
    </source>
</reference>
<dbReference type="InterPro" id="IPR010730">
    <property type="entry name" value="HET"/>
</dbReference>
<dbReference type="PANTHER" id="PTHR24148:SF64">
    <property type="entry name" value="HETEROKARYON INCOMPATIBILITY DOMAIN-CONTAINING PROTEIN"/>
    <property type="match status" value="1"/>
</dbReference>
<keyword evidence="3" id="KW-1185">Reference proteome</keyword>
<dbReference type="EMBL" id="JBBWUH010000001">
    <property type="protein sequence ID" value="KAK8178169.1"/>
    <property type="molecule type" value="Genomic_DNA"/>
</dbReference>
<dbReference type="Proteomes" id="UP001456524">
    <property type="component" value="Unassembled WGS sequence"/>
</dbReference>
<name>A0ABR1Y928_9PEZI</name>
<dbReference type="PANTHER" id="PTHR24148">
    <property type="entry name" value="ANKYRIN REPEAT DOMAIN-CONTAINING PROTEIN 39 HOMOLOG-RELATED"/>
    <property type="match status" value="1"/>
</dbReference>
<feature type="domain" description="Heterokaryon incompatibility" evidence="1">
    <location>
        <begin position="50"/>
        <end position="156"/>
    </location>
</feature>
<evidence type="ECO:0000313" key="3">
    <source>
        <dbReference type="Proteomes" id="UP001456524"/>
    </source>
</evidence>
<organism evidence="2 3">
    <name type="scientific">Phyllosticta citrichinensis</name>
    <dbReference type="NCBI Taxonomy" id="1130410"/>
    <lineage>
        <taxon>Eukaryota</taxon>
        <taxon>Fungi</taxon>
        <taxon>Dikarya</taxon>
        <taxon>Ascomycota</taxon>
        <taxon>Pezizomycotina</taxon>
        <taxon>Dothideomycetes</taxon>
        <taxon>Dothideomycetes incertae sedis</taxon>
        <taxon>Botryosphaeriales</taxon>
        <taxon>Phyllostictaceae</taxon>
        <taxon>Phyllosticta</taxon>
    </lineage>
</organism>